<dbReference type="GO" id="GO:0046872">
    <property type="term" value="F:metal ion binding"/>
    <property type="evidence" value="ECO:0007669"/>
    <property type="project" value="UniProtKB-KW"/>
</dbReference>
<keyword evidence="2" id="KW-0001">2Fe-2S</keyword>
<evidence type="ECO:0000256" key="1">
    <source>
        <dbReference type="ARBA" id="ARBA00022630"/>
    </source>
</evidence>
<dbReference type="CDD" id="cd00207">
    <property type="entry name" value="fer2"/>
    <property type="match status" value="1"/>
</dbReference>
<dbReference type="GO" id="GO:0051537">
    <property type="term" value="F:2 iron, 2 sulfur cluster binding"/>
    <property type="evidence" value="ECO:0007669"/>
    <property type="project" value="UniProtKB-KW"/>
</dbReference>
<dbReference type="Pfam" id="PF00111">
    <property type="entry name" value="Fer2"/>
    <property type="match status" value="1"/>
</dbReference>
<dbReference type="SUPFAM" id="SSF54292">
    <property type="entry name" value="2Fe-2S ferredoxin-like"/>
    <property type="match status" value="1"/>
</dbReference>
<dbReference type="PANTHER" id="PTHR47354">
    <property type="entry name" value="NADH OXIDOREDUCTASE HCR"/>
    <property type="match status" value="1"/>
</dbReference>
<dbReference type="Gene3D" id="2.40.30.10">
    <property type="entry name" value="Translation factors"/>
    <property type="match status" value="1"/>
</dbReference>
<proteinExistence type="predicted"/>
<dbReference type="Gene3D" id="3.10.20.30">
    <property type="match status" value="1"/>
</dbReference>
<dbReference type="GO" id="GO:0016491">
    <property type="term" value="F:oxidoreductase activity"/>
    <property type="evidence" value="ECO:0007669"/>
    <property type="project" value="UniProtKB-KW"/>
</dbReference>
<feature type="domain" description="FAD-binding FR-type" evidence="8">
    <location>
        <begin position="9"/>
        <end position="111"/>
    </location>
</feature>
<keyword evidence="6" id="KW-0411">Iron-sulfur</keyword>
<dbReference type="InterPro" id="IPR001041">
    <property type="entry name" value="2Fe-2S_ferredoxin-type"/>
</dbReference>
<keyword evidence="1" id="KW-0285">Flavoprotein</keyword>
<evidence type="ECO:0000256" key="2">
    <source>
        <dbReference type="ARBA" id="ARBA00022714"/>
    </source>
</evidence>
<evidence type="ECO:0000313" key="10">
    <source>
        <dbReference type="Proteomes" id="UP000295727"/>
    </source>
</evidence>
<dbReference type="Gene3D" id="3.40.50.80">
    <property type="entry name" value="Nucleotide-binding domain of ferredoxin-NADP reductase (FNR) module"/>
    <property type="match status" value="1"/>
</dbReference>
<dbReference type="PANTHER" id="PTHR47354:SF1">
    <property type="entry name" value="CARNITINE MONOOXYGENASE REDUCTASE SUBUNIT"/>
    <property type="match status" value="1"/>
</dbReference>
<dbReference type="PROSITE" id="PS00197">
    <property type="entry name" value="2FE2S_FER_1"/>
    <property type="match status" value="1"/>
</dbReference>
<dbReference type="CDD" id="cd06185">
    <property type="entry name" value="PDR_like"/>
    <property type="match status" value="1"/>
</dbReference>
<dbReference type="Proteomes" id="UP000295727">
    <property type="component" value="Chromosome 2"/>
</dbReference>
<dbReference type="InterPro" id="IPR006058">
    <property type="entry name" value="2Fe2S_fd_BS"/>
</dbReference>
<dbReference type="SUPFAM" id="SSF63380">
    <property type="entry name" value="Riboflavin synthase domain-like"/>
    <property type="match status" value="1"/>
</dbReference>
<dbReference type="PRINTS" id="PR00409">
    <property type="entry name" value="PHDIOXRDTASE"/>
</dbReference>
<dbReference type="InterPro" id="IPR039261">
    <property type="entry name" value="FNR_nucleotide-bd"/>
</dbReference>
<dbReference type="InterPro" id="IPR012675">
    <property type="entry name" value="Beta-grasp_dom_sf"/>
</dbReference>
<dbReference type="PROSITE" id="PS51384">
    <property type="entry name" value="FAD_FR"/>
    <property type="match status" value="1"/>
</dbReference>
<keyword evidence="4" id="KW-0560">Oxidoreductase</keyword>
<dbReference type="InterPro" id="IPR017927">
    <property type="entry name" value="FAD-bd_FR_type"/>
</dbReference>
<dbReference type="InterPro" id="IPR017938">
    <property type="entry name" value="Riboflavin_synthase-like_b-brl"/>
</dbReference>
<dbReference type="AlphaFoldDB" id="A0A4P7CZH1"/>
<evidence type="ECO:0000259" key="8">
    <source>
        <dbReference type="PROSITE" id="PS51384"/>
    </source>
</evidence>
<dbReference type="EMBL" id="CP038149">
    <property type="protein sequence ID" value="QBQ99809.1"/>
    <property type="molecule type" value="Genomic_DNA"/>
</dbReference>
<dbReference type="Pfam" id="PF00175">
    <property type="entry name" value="NAD_binding_1"/>
    <property type="match status" value="1"/>
</dbReference>
<keyword evidence="5" id="KW-0408">Iron</keyword>
<sequence length="332" mass="36125">MDRLTAPFQNTLCASIAAIEPIAQGVLRIELRPAEPEAVFEPVQAGAHIDLHLPNGLCRSYSLVNEGERHRYVVAVAHDSQSRGGSAYVHEHLRIGDAIAIGRSRNHFGLHTDAARTVLVAGGIGITPLWSMVQRLERDGRPWTLYFCARTRGHAAFLAELEALAAKSLHGELVCVFDHEPGQAMLDLHDVVRRHGGDTHFYCCGPQPMLRAFEAATASLDARRVHVESFRATAAGSPADEQAGRPFEVELANSGRLYTVPPGKSILDVLIDAGESVMYSCKEGTCGTCEVPVLEGAPLHRDAVLGRAEREAGRVMMICVSRCRGERIKLDL</sequence>
<evidence type="ECO:0000256" key="6">
    <source>
        <dbReference type="ARBA" id="ARBA00023014"/>
    </source>
</evidence>
<evidence type="ECO:0000256" key="4">
    <source>
        <dbReference type="ARBA" id="ARBA00023002"/>
    </source>
</evidence>
<feature type="domain" description="2Fe-2S ferredoxin-type" evidence="7">
    <location>
        <begin position="247"/>
        <end position="332"/>
    </location>
</feature>
<evidence type="ECO:0000256" key="5">
    <source>
        <dbReference type="ARBA" id="ARBA00023004"/>
    </source>
</evidence>
<dbReference type="InterPro" id="IPR001433">
    <property type="entry name" value="OxRdtase_FAD/NAD-bd"/>
</dbReference>
<evidence type="ECO:0000259" key="7">
    <source>
        <dbReference type="PROSITE" id="PS51085"/>
    </source>
</evidence>
<dbReference type="OrthoDB" id="544091at2"/>
<dbReference type="RefSeq" id="WP_134752886.1">
    <property type="nucleotide sequence ID" value="NZ_CP038149.1"/>
</dbReference>
<evidence type="ECO:0000313" key="9">
    <source>
        <dbReference type="EMBL" id="QBQ99809.1"/>
    </source>
</evidence>
<keyword evidence="10" id="KW-1185">Reference proteome</keyword>
<accession>A0A4P7CZH1</accession>
<dbReference type="SUPFAM" id="SSF52343">
    <property type="entry name" value="Ferredoxin reductase-like, C-terminal NADP-linked domain"/>
    <property type="match status" value="1"/>
</dbReference>
<keyword evidence="3" id="KW-0479">Metal-binding</keyword>
<protein>
    <submittedName>
        <fullName evidence="9">Oxidoreductase</fullName>
    </submittedName>
</protein>
<name>A0A4P7CZH1_9BURK</name>
<dbReference type="KEGG" id="ppai:E1956_21970"/>
<organism evidence="9 10">
    <name type="scientific">Paraburkholderia pallida</name>
    <dbReference type="NCBI Taxonomy" id="2547399"/>
    <lineage>
        <taxon>Bacteria</taxon>
        <taxon>Pseudomonadati</taxon>
        <taxon>Pseudomonadota</taxon>
        <taxon>Betaproteobacteria</taxon>
        <taxon>Burkholderiales</taxon>
        <taxon>Burkholderiaceae</taxon>
        <taxon>Paraburkholderia</taxon>
    </lineage>
</organism>
<gene>
    <name evidence="9" type="ORF">E1956_21970</name>
</gene>
<dbReference type="InterPro" id="IPR050415">
    <property type="entry name" value="MRET"/>
</dbReference>
<dbReference type="InterPro" id="IPR036010">
    <property type="entry name" value="2Fe-2S_ferredoxin-like_sf"/>
</dbReference>
<reference evidence="9 10" key="1">
    <citation type="submission" date="2019-03" db="EMBL/GenBank/DDBJ databases">
        <title>Paraburkholderia sp. 7MH5, isolated from subtropical forest soil.</title>
        <authorList>
            <person name="Gao Z.-H."/>
            <person name="Qiu L.-H."/>
        </authorList>
    </citation>
    <scope>NUCLEOTIDE SEQUENCE [LARGE SCALE GENOMIC DNA]</scope>
    <source>
        <strain evidence="9 10">7MH5</strain>
    </source>
</reference>
<evidence type="ECO:0000256" key="3">
    <source>
        <dbReference type="ARBA" id="ARBA00022723"/>
    </source>
</evidence>
<dbReference type="PROSITE" id="PS51085">
    <property type="entry name" value="2FE2S_FER_2"/>
    <property type="match status" value="1"/>
</dbReference>